<keyword evidence="1" id="KW-0732">Signal</keyword>
<sequence length="163" mass="18087">MKKLFVPLHFMLLLPCTLEFEPAKQTIVNLFGPSKSLWSQYCLPLGQGWKNPSRPKSTSFLLVIRLLEASFNAISCTQSSDFGPCCVPNTLKRPWKKQRTMLTDYGGTEIASALSLVYSSLPKPFSPSQSSSSHTEAPGMSPPASHILKPRFLLFLTQPRTPS</sequence>
<protein>
    <recommendedName>
        <fullName evidence="4">Hydrophobin</fullName>
    </recommendedName>
</protein>
<reference evidence="2" key="1">
    <citation type="submission" date="2022-08" db="EMBL/GenBank/DDBJ databases">
        <authorList>
            <consortium name="DOE Joint Genome Institute"/>
            <person name="Min B."/>
            <person name="Riley R."/>
            <person name="Sierra-Patev S."/>
            <person name="Naranjo-Ortiz M."/>
            <person name="Looney B."/>
            <person name="Konkel Z."/>
            <person name="Slot J.C."/>
            <person name="Sakamoto Y."/>
            <person name="Steenwyk J.L."/>
            <person name="Rokas A."/>
            <person name="Carro J."/>
            <person name="Camarero S."/>
            <person name="Ferreira P."/>
            <person name="Molpeceres G."/>
            <person name="Ruiz-Duenas F.J."/>
            <person name="Serrano A."/>
            <person name="Henrissat B."/>
            <person name="Drula E."/>
            <person name="Hughes K.W."/>
            <person name="Mata J.L."/>
            <person name="Ishikawa N.K."/>
            <person name="Vargas-Isla R."/>
            <person name="Ushijima S."/>
            <person name="Smith C.A."/>
            <person name="Ahrendt S."/>
            <person name="Andreopoulos W."/>
            <person name="He G."/>
            <person name="Labutti K."/>
            <person name="Lipzen A."/>
            <person name="Ng V."/>
            <person name="Sandor L."/>
            <person name="Barry K."/>
            <person name="Martinez A.T."/>
            <person name="Xiao Y."/>
            <person name="Gibbons J.G."/>
            <person name="Terashima K."/>
            <person name="Hibbett D.S."/>
            <person name="Grigoriev I.V."/>
        </authorList>
    </citation>
    <scope>NUCLEOTIDE SEQUENCE</scope>
    <source>
        <strain evidence="2">TFB10291</strain>
    </source>
</reference>
<name>A0AA38KMY6_9AGAR</name>
<comment type="caution">
    <text evidence="2">The sequence shown here is derived from an EMBL/GenBank/DDBJ whole genome shotgun (WGS) entry which is preliminary data.</text>
</comment>
<evidence type="ECO:0000313" key="3">
    <source>
        <dbReference type="Proteomes" id="UP001163798"/>
    </source>
</evidence>
<evidence type="ECO:0008006" key="4">
    <source>
        <dbReference type="Google" id="ProtNLM"/>
    </source>
</evidence>
<accession>A0AA38KMY6</accession>
<evidence type="ECO:0000313" key="2">
    <source>
        <dbReference type="EMBL" id="KAJ3782865.1"/>
    </source>
</evidence>
<feature type="signal peptide" evidence="1">
    <location>
        <begin position="1"/>
        <end position="19"/>
    </location>
</feature>
<dbReference type="AlphaFoldDB" id="A0AA38KMY6"/>
<feature type="chain" id="PRO_5041449371" description="Hydrophobin" evidence="1">
    <location>
        <begin position="20"/>
        <end position="163"/>
    </location>
</feature>
<dbReference type="EMBL" id="MU793449">
    <property type="protein sequence ID" value="KAJ3782865.1"/>
    <property type="molecule type" value="Genomic_DNA"/>
</dbReference>
<gene>
    <name evidence="2" type="ORF">GGU10DRAFT_70008</name>
</gene>
<proteinExistence type="predicted"/>
<organism evidence="2 3">
    <name type="scientific">Lentinula aff. detonsa</name>
    <dbReference type="NCBI Taxonomy" id="2804958"/>
    <lineage>
        <taxon>Eukaryota</taxon>
        <taxon>Fungi</taxon>
        <taxon>Dikarya</taxon>
        <taxon>Basidiomycota</taxon>
        <taxon>Agaricomycotina</taxon>
        <taxon>Agaricomycetes</taxon>
        <taxon>Agaricomycetidae</taxon>
        <taxon>Agaricales</taxon>
        <taxon>Marasmiineae</taxon>
        <taxon>Omphalotaceae</taxon>
        <taxon>Lentinula</taxon>
    </lineage>
</organism>
<evidence type="ECO:0000256" key="1">
    <source>
        <dbReference type="SAM" id="SignalP"/>
    </source>
</evidence>
<keyword evidence="3" id="KW-1185">Reference proteome</keyword>
<dbReference type="Proteomes" id="UP001163798">
    <property type="component" value="Unassembled WGS sequence"/>
</dbReference>